<dbReference type="Proteomes" id="UP000542674">
    <property type="component" value="Unassembled WGS sequence"/>
</dbReference>
<evidence type="ECO:0000313" key="2">
    <source>
        <dbReference type="EMBL" id="MBB4969500.1"/>
    </source>
</evidence>
<dbReference type="PROSITE" id="PS51257">
    <property type="entry name" value="PROKAR_LIPOPROTEIN"/>
    <property type="match status" value="1"/>
</dbReference>
<reference evidence="2 3" key="1">
    <citation type="submission" date="2020-08" db="EMBL/GenBank/DDBJ databases">
        <title>Sequencing the genomes of 1000 actinobacteria strains.</title>
        <authorList>
            <person name="Klenk H.-P."/>
        </authorList>
    </citation>
    <scope>NUCLEOTIDE SEQUENCE [LARGE SCALE GENOMIC DNA]</scope>
    <source>
        <strain evidence="2 3">DSM 45084</strain>
    </source>
</reference>
<dbReference type="EMBL" id="JACHJS010000001">
    <property type="protein sequence ID" value="MBB4969500.1"/>
    <property type="molecule type" value="Genomic_DNA"/>
</dbReference>
<protein>
    <recommendedName>
        <fullName evidence="4">DUF3558 domain-containing protein</fullName>
    </recommendedName>
</protein>
<comment type="caution">
    <text evidence="2">The sequence shown here is derived from an EMBL/GenBank/DDBJ whole genome shotgun (WGS) entry which is preliminary data.</text>
</comment>
<name>A0A7W7WZK4_9PSEU</name>
<dbReference type="InterPro" id="IPR024520">
    <property type="entry name" value="DUF3558"/>
</dbReference>
<evidence type="ECO:0008006" key="4">
    <source>
        <dbReference type="Google" id="ProtNLM"/>
    </source>
</evidence>
<gene>
    <name evidence="2" type="ORF">F4559_006859</name>
</gene>
<feature type="signal peptide" evidence="1">
    <location>
        <begin position="1"/>
        <end position="23"/>
    </location>
</feature>
<organism evidence="2 3">
    <name type="scientific">Saccharothrix violaceirubra</name>
    <dbReference type="NCBI Taxonomy" id="413306"/>
    <lineage>
        <taxon>Bacteria</taxon>
        <taxon>Bacillati</taxon>
        <taxon>Actinomycetota</taxon>
        <taxon>Actinomycetes</taxon>
        <taxon>Pseudonocardiales</taxon>
        <taxon>Pseudonocardiaceae</taxon>
        <taxon>Saccharothrix</taxon>
    </lineage>
</organism>
<dbReference type="Pfam" id="PF12079">
    <property type="entry name" value="DUF3558"/>
    <property type="match status" value="1"/>
</dbReference>
<evidence type="ECO:0000256" key="1">
    <source>
        <dbReference type="SAM" id="SignalP"/>
    </source>
</evidence>
<dbReference type="AlphaFoldDB" id="A0A7W7WZK4"/>
<accession>A0A7W7WZK4</accession>
<keyword evidence="1" id="KW-0732">Signal</keyword>
<dbReference type="RefSeq" id="WP_184675181.1">
    <property type="nucleotide sequence ID" value="NZ_BAABAI010000035.1"/>
</dbReference>
<keyword evidence="3" id="KW-1185">Reference proteome</keyword>
<proteinExistence type="predicted"/>
<sequence>MSERMYRCVAIVALIGAFSAACASREPGFGKPEEAPKVHFTTSAVERPVVIKLDGLDPCVVFTAEQTKQLKTARSSRQDMDLLKNGSNTPLCSYMTSSAPRHSYGVGLVTSAGIDYWDESGNIDVKAVEVSGYRAATLGLSGVDAFCAVVVDVADGQQLYVDYHVDDQSQDVMCQNAAKGAELALATLRTLK</sequence>
<feature type="chain" id="PRO_5030584261" description="DUF3558 domain-containing protein" evidence="1">
    <location>
        <begin position="24"/>
        <end position="192"/>
    </location>
</feature>
<evidence type="ECO:0000313" key="3">
    <source>
        <dbReference type="Proteomes" id="UP000542674"/>
    </source>
</evidence>